<dbReference type="CDD" id="cd00082">
    <property type="entry name" value="HisKA"/>
    <property type="match status" value="1"/>
</dbReference>
<dbReference type="InterPro" id="IPR003660">
    <property type="entry name" value="HAMP_dom"/>
</dbReference>
<dbReference type="CDD" id="cd06225">
    <property type="entry name" value="HAMP"/>
    <property type="match status" value="1"/>
</dbReference>
<dbReference type="InterPro" id="IPR041610">
    <property type="entry name" value="ArlS_N"/>
</dbReference>
<dbReference type="Pfam" id="PF18719">
    <property type="entry name" value="ArlS_N"/>
    <property type="match status" value="1"/>
</dbReference>
<evidence type="ECO:0000256" key="5">
    <source>
        <dbReference type="ARBA" id="ARBA00022553"/>
    </source>
</evidence>
<evidence type="ECO:0000259" key="13">
    <source>
        <dbReference type="PROSITE" id="PS50109"/>
    </source>
</evidence>
<dbReference type="InterPro" id="IPR003594">
    <property type="entry name" value="HATPase_dom"/>
</dbReference>
<evidence type="ECO:0000313" key="15">
    <source>
        <dbReference type="EMBL" id="MEY8763575.1"/>
    </source>
</evidence>
<evidence type="ECO:0000256" key="9">
    <source>
        <dbReference type="ARBA" id="ARBA00022989"/>
    </source>
</evidence>
<feature type="transmembrane region" description="Helical" evidence="12">
    <location>
        <begin position="154"/>
        <end position="177"/>
    </location>
</feature>
<protein>
    <recommendedName>
        <fullName evidence="4">Signal transduction histidine-protein kinase ArlS</fullName>
        <ecNumber evidence="3">2.7.13.3</ecNumber>
    </recommendedName>
</protein>
<keyword evidence="15" id="KW-0067">ATP-binding</keyword>
<feature type="domain" description="HAMP" evidence="14">
    <location>
        <begin position="179"/>
        <end position="232"/>
    </location>
</feature>
<dbReference type="InterPro" id="IPR036097">
    <property type="entry name" value="HisK_dim/P_sf"/>
</dbReference>
<evidence type="ECO:0000256" key="4">
    <source>
        <dbReference type="ARBA" id="ARBA00015735"/>
    </source>
</evidence>
<evidence type="ECO:0000313" key="16">
    <source>
        <dbReference type="Proteomes" id="UP001565220"/>
    </source>
</evidence>
<dbReference type="SUPFAM" id="SSF55874">
    <property type="entry name" value="ATPase domain of HSP90 chaperone/DNA topoisomerase II/histidine kinase"/>
    <property type="match status" value="1"/>
</dbReference>
<evidence type="ECO:0000256" key="8">
    <source>
        <dbReference type="ARBA" id="ARBA00022777"/>
    </source>
</evidence>
<dbReference type="Pfam" id="PF00512">
    <property type="entry name" value="HisKA"/>
    <property type="match status" value="1"/>
</dbReference>
<keyword evidence="15" id="KW-0547">Nucleotide-binding</keyword>
<dbReference type="PANTHER" id="PTHR45528:SF12">
    <property type="entry name" value="SENSOR HISTIDINE KINASE ARSS"/>
    <property type="match status" value="1"/>
</dbReference>
<dbReference type="Pfam" id="PF00672">
    <property type="entry name" value="HAMP"/>
    <property type="match status" value="1"/>
</dbReference>
<accession>A0ABV4DWF3</accession>
<dbReference type="SMART" id="SM00387">
    <property type="entry name" value="HATPase_c"/>
    <property type="match status" value="1"/>
</dbReference>
<dbReference type="SMART" id="SM00304">
    <property type="entry name" value="HAMP"/>
    <property type="match status" value="1"/>
</dbReference>
<keyword evidence="10" id="KW-0902">Two-component regulatory system</keyword>
<comment type="catalytic activity">
    <reaction evidence="1">
        <text>ATP + protein L-histidine = ADP + protein N-phospho-L-histidine.</text>
        <dbReference type="EC" id="2.7.13.3"/>
    </reaction>
</comment>
<evidence type="ECO:0000256" key="2">
    <source>
        <dbReference type="ARBA" id="ARBA00004141"/>
    </source>
</evidence>
<evidence type="ECO:0000259" key="14">
    <source>
        <dbReference type="PROSITE" id="PS50885"/>
    </source>
</evidence>
<dbReference type="Gene3D" id="3.30.565.10">
    <property type="entry name" value="Histidine kinase-like ATPase, C-terminal domain"/>
    <property type="match status" value="1"/>
</dbReference>
<keyword evidence="5" id="KW-0597">Phosphoprotein</keyword>
<sequence length="456" mass="51946">MNLNIIKNAKISVKLTVIFAFMLSVMLAVSNACVLHGVRHYMYTQASKRLEDINQIILKRMKLNEKSSSRLFSDIMPNENIFIKIMDKNGKLINTSGRFDYHFRISGPYGEARYVEKREKHFAYLNTKVPDRNYGILYVQIIKDMDNEYNFLKILLFFMAVADLAGIALSILLGYIISKKMLRPIDNITKTADEISINNLKERINMQGPNDELKRLANTLNNMIDRLQISFKRQTQFVSDASHELRTPIAVIQGYANLLDRWGKNDKKALDKSIEAIKSESHNMGDLVEKLLFLARSDNRSQKVEKDVFYIDKLVDEVAGETRIIDKKHIISNHSSKNIQVIADYKLVKQLIRIFIDNSIKFTPERGKIDISSVKFGEYVNISVTDTGVGIPEDEIPKIFDRFYCVDKSRSKDIGGSGLGLSIAVQIVNIYNGTISVESKVGKGTRVTASLDIIWN</sequence>
<dbReference type="InterPro" id="IPR005467">
    <property type="entry name" value="His_kinase_dom"/>
</dbReference>
<dbReference type="InterPro" id="IPR004358">
    <property type="entry name" value="Sig_transdc_His_kin-like_C"/>
</dbReference>
<dbReference type="SUPFAM" id="SSF47384">
    <property type="entry name" value="Homodimeric domain of signal transducing histidine kinase"/>
    <property type="match status" value="1"/>
</dbReference>
<dbReference type="InterPro" id="IPR036890">
    <property type="entry name" value="HATPase_C_sf"/>
</dbReference>
<feature type="domain" description="Histidine kinase" evidence="13">
    <location>
        <begin position="240"/>
        <end position="455"/>
    </location>
</feature>
<dbReference type="GO" id="GO:0005524">
    <property type="term" value="F:ATP binding"/>
    <property type="evidence" value="ECO:0007669"/>
    <property type="project" value="UniProtKB-KW"/>
</dbReference>
<evidence type="ECO:0000256" key="10">
    <source>
        <dbReference type="ARBA" id="ARBA00023012"/>
    </source>
</evidence>
<keyword evidence="7 12" id="KW-0812">Transmembrane</keyword>
<organism evidence="15 16">
    <name type="scientific">Clostridium lapidicellarium</name>
    <dbReference type="NCBI Taxonomy" id="3240931"/>
    <lineage>
        <taxon>Bacteria</taxon>
        <taxon>Bacillati</taxon>
        <taxon>Bacillota</taxon>
        <taxon>Clostridia</taxon>
        <taxon>Eubacteriales</taxon>
        <taxon>Clostridiaceae</taxon>
        <taxon>Clostridium</taxon>
    </lineage>
</organism>
<dbReference type="SUPFAM" id="SSF158472">
    <property type="entry name" value="HAMP domain-like"/>
    <property type="match status" value="1"/>
</dbReference>
<feature type="transmembrane region" description="Helical" evidence="12">
    <location>
        <begin position="12"/>
        <end position="38"/>
    </location>
</feature>
<dbReference type="RefSeq" id="WP_369868877.1">
    <property type="nucleotide sequence ID" value="NZ_JBGFFE010000009.1"/>
</dbReference>
<gene>
    <name evidence="15" type="ORF">AB8S09_07975</name>
</gene>
<dbReference type="PRINTS" id="PR00344">
    <property type="entry name" value="BCTRLSENSOR"/>
</dbReference>
<keyword evidence="11 12" id="KW-0472">Membrane</keyword>
<keyword evidence="6" id="KW-0808">Transferase</keyword>
<evidence type="ECO:0000256" key="1">
    <source>
        <dbReference type="ARBA" id="ARBA00000085"/>
    </source>
</evidence>
<proteinExistence type="predicted"/>
<evidence type="ECO:0000256" key="11">
    <source>
        <dbReference type="ARBA" id="ARBA00023136"/>
    </source>
</evidence>
<evidence type="ECO:0000256" key="6">
    <source>
        <dbReference type="ARBA" id="ARBA00022679"/>
    </source>
</evidence>
<reference evidence="15 16" key="1">
    <citation type="submission" date="2024-08" db="EMBL/GenBank/DDBJ databases">
        <title>Clostridium lapicellarii sp. nov., and Clostridium renhuaiense sp. nov., two species isolated from the mud in a fermentation cellar used for producing sauce-flavour Chinese liquors.</title>
        <authorList>
            <person name="Yang F."/>
            <person name="Wang H."/>
            <person name="Chen L.Q."/>
            <person name="Zhou N."/>
            <person name="Lu J.J."/>
            <person name="Pu X.X."/>
            <person name="Wan B."/>
            <person name="Wang L."/>
            <person name="Liu S.J."/>
        </authorList>
    </citation>
    <scope>NUCLEOTIDE SEQUENCE [LARGE SCALE GENOMIC DNA]</scope>
    <source>
        <strain evidence="15 16">MT-113</strain>
    </source>
</reference>
<dbReference type="Gene3D" id="1.10.287.130">
    <property type="match status" value="1"/>
</dbReference>
<dbReference type="EC" id="2.7.13.3" evidence="3"/>
<dbReference type="CDD" id="cd00075">
    <property type="entry name" value="HATPase"/>
    <property type="match status" value="1"/>
</dbReference>
<dbReference type="InterPro" id="IPR003661">
    <property type="entry name" value="HisK_dim/P_dom"/>
</dbReference>
<dbReference type="Gene3D" id="6.10.340.10">
    <property type="match status" value="1"/>
</dbReference>
<comment type="subcellular location">
    <subcellularLocation>
        <location evidence="2">Membrane</location>
        <topology evidence="2">Multi-pass membrane protein</topology>
    </subcellularLocation>
</comment>
<keyword evidence="16" id="KW-1185">Reference proteome</keyword>
<dbReference type="PROSITE" id="PS50885">
    <property type="entry name" value="HAMP"/>
    <property type="match status" value="1"/>
</dbReference>
<dbReference type="PROSITE" id="PS50109">
    <property type="entry name" value="HIS_KIN"/>
    <property type="match status" value="1"/>
</dbReference>
<dbReference type="InterPro" id="IPR050398">
    <property type="entry name" value="HssS/ArlS-like"/>
</dbReference>
<comment type="caution">
    <text evidence="15">The sequence shown here is derived from an EMBL/GenBank/DDBJ whole genome shotgun (WGS) entry which is preliminary data.</text>
</comment>
<evidence type="ECO:0000256" key="7">
    <source>
        <dbReference type="ARBA" id="ARBA00022692"/>
    </source>
</evidence>
<name>A0ABV4DWF3_9CLOT</name>
<dbReference type="Proteomes" id="UP001565220">
    <property type="component" value="Unassembled WGS sequence"/>
</dbReference>
<evidence type="ECO:0000256" key="3">
    <source>
        <dbReference type="ARBA" id="ARBA00012438"/>
    </source>
</evidence>
<dbReference type="SMART" id="SM00388">
    <property type="entry name" value="HisKA"/>
    <property type="match status" value="1"/>
</dbReference>
<dbReference type="EMBL" id="JBGFFE010000009">
    <property type="protein sequence ID" value="MEY8763575.1"/>
    <property type="molecule type" value="Genomic_DNA"/>
</dbReference>
<dbReference type="PANTHER" id="PTHR45528">
    <property type="entry name" value="SENSOR HISTIDINE KINASE CPXA"/>
    <property type="match status" value="1"/>
</dbReference>
<keyword evidence="9 12" id="KW-1133">Transmembrane helix</keyword>
<dbReference type="Pfam" id="PF02518">
    <property type="entry name" value="HATPase_c"/>
    <property type="match status" value="1"/>
</dbReference>
<keyword evidence="8" id="KW-0418">Kinase</keyword>
<evidence type="ECO:0000256" key="12">
    <source>
        <dbReference type="SAM" id="Phobius"/>
    </source>
</evidence>